<keyword evidence="3" id="KW-1185">Reference proteome</keyword>
<feature type="compositionally biased region" description="Acidic residues" evidence="1">
    <location>
        <begin position="262"/>
        <end position="271"/>
    </location>
</feature>
<dbReference type="Proteomes" id="UP001189429">
    <property type="component" value="Unassembled WGS sequence"/>
</dbReference>
<evidence type="ECO:0000256" key="1">
    <source>
        <dbReference type="SAM" id="MobiDB-lite"/>
    </source>
</evidence>
<dbReference type="EMBL" id="CAUYUJ010014782">
    <property type="protein sequence ID" value="CAK0845979.1"/>
    <property type="molecule type" value="Genomic_DNA"/>
</dbReference>
<reference evidence="2" key="1">
    <citation type="submission" date="2023-10" db="EMBL/GenBank/DDBJ databases">
        <authorList>
            <person name="Chen Y."/>
            <person name="Shah S."/>
            <person name="Dougan E. K."/>
            <person name="Thang M."/>
            <person name="Chan C."/>
        </authorList>
    </citation>
    <scope>NUCLEOTIDE SEQUENCE [LARGE SCALE GENOMIC DNA]</scope>
</reference>
<gene>
    <name evidence="2" type="ORF">PCOR1329_LOCUS39606</name>
</gene>
<proteinExistence type="predicted"/>
<comment type="caution">
    <text evidence="2">The sequence shown here is derived from an EMBL/GenBank/DDBJ whole genome shotgun (WGS) entry which is preliminary data.</text>
</comment>
<protein>
    <submittedName>
        <fullName evidence="2">Uncharacterized protein</fullName>
    </submittedName>
</protein>
<name>A0ABN9TJ63_9DINO</name>
<accession>A0ABN9TJ63</accession>
<evidence type="ECO:0000313" key="3">
    <source>
        <dbReference type="Proteomes" id="UP001189429"/>
    </source>
</evidence>
<sequence>MGEPELKRRRHVESDASLALEQQLASAVQAGAKPADDPLPSAIKLISGSVKDIIDVQRWADLFDASKECAERSKALDVILDMPAAYEVLGSNLADMKKHVYDLTEKLLTVNGNDKCFSFDDAIQHHSRYSVRAMCGAVAATRNIHLGSSLSVDPLCARAPYTAVSMFLIPSPCKVGEKTVYERPMPIGGSNTRKSKLHDRAQTLLTSSLKNKLCEKGMQYKWVPRSGGLQPHGPRGKAAAAKGGKGAKKGGKGGRQAAQPEPADDDDDEPVEVAPSKAIAPDTTFAWLFLNARVTFEGLIDHANEQAVSLEHGLGPRVFYASEEGSLTMAFPGQPAKAGTLSFEEFILFSGGTATKIAAGCKRSMAGANIGGLVMIQPSQIPTVFGQLSGRNPTKRWRICLNNDSLTTNTDNIQSRFGADCKAEGLGHQLDNFFRNVSLSDGTIRVAEGQRLPPSDFDLDDFGRQLMLSFWGEICKACNACAGRRDPRMHDHFTDSLGIFQCRVFKLFVETVNDMNVLLPEGLPKLQYGGKIPWQFVIKAVIDWAREAVDVAAVYCLALLGCVMEVACMVVMGKVDSRGDIPIGKAIDAVKNYGRSGLGKELFKQHKWANRPGMMRVAELLRSVGLVAGFQELDDTAFTPINGSEPPFPPWMHSIRIKTMAGDDAPISMQIFMDRQSKLKNEMGTVSQLFTLLRDSPACLATEGRAKEIYNVDAEMRNPPAWAADACRWLLDHWAATRGTAAVEAVLKEGVKNFQAFAFEAFVSKTEAVEEDADVAEAAGGQPEA</sequence>
<feature type="region of interest" description="Disordered" evidence="1">
    <location>
        <begin position="224"/>
        <end position="272"/>
    </location>
</feature>
<organism evidence="2 3">
    <name type="scientific">Prorocentrum cordatum</name>
    <dbReference type="NCBI Taxonomy" id="2364126"/>
    <lineage>
        <taxon>Eukaryota</taxon>
        <taxon>Sar</taxon>
        <taxon>Alveolata</taxon>
        <taxon>Dinophyceae</taxon>
        <taxon>Prorocentrales</taxon>
        <taxon>Prorocentraceae</taxon>
        <taxon>Prorocentrum</taxon>
    </lineage>
</organism>
<evidence type="ECO:0000313" key="2">
    <source>
        <dbReference type="EMBL" id="CAK0845979.1"/>
    </source>
</evidence>